<dbReference type="Proteomes" id="UP000265562">
    <property type="component" value="Chromosome"/>
</dbReference>
<keyword evidence="3" id="KW-0645">Protease</keyword>
<dbReference type="GO" id="GO:0009368">
    <property type="term" value="C:endopeptidase Clp complex"/>
    <property type="evidence" value="ECO:0007669"/>
    <property type="project" value="TreeGrafter"/>
</dbReference>
<dbReference type="KEGG" id="lua:D4A81_04945"/>
<evidence type="ECO:0000256" key="2">
    <source>
        <dbReference type="RuleBase" id="RU003567"/>
    </source>
</evidence>
<sequence>MTYVPYRTATGNSWISVDSHLLSDGRMFIIGEINSELACEFVQELMYLQKEKPESDLKIYIYSPGGEVTAGLMIYDALKGLDIDFEIYCMGMAASMAAIILAGGQKGRRYIMPHSKVMIHEPLIAGGVGGSATSIQRTAESILETKRISVELLAKDTGKSIEEVEKAISFDNYMNAQEAIDFGICDSIVTKII</sequence>
<accession>A0A385PZI0</accession>
<comment type="similarity">
    <text evidence="1 2">Belongs to the peptidase S14 family.</text>
</comment>
<dbReference type="Gene3D" id="3.90.226.10">
    <property type="entry name" value="2-enoyl-CoA Hydratase, Chain A, domain 1"/>
    <property type="match status" value="1"/>
</dbReference>
<dbReference type="OrthoDB" id="1665128at2"/>
<dbReference type="PANTHER" id="PTHR10381">
    <property type="entry name" value="ATP-DEPENDENT CLP PROTEASE PROTEOLYTIC SUBUNIT"/>
    <property type="match status" value="1"/>
</dbReference>
<organism evidence="3 4">
    <name type="scientific">Lachnoanaerobaculum umeaense</name>
    <dbReference type="NCBI Taxonomy" id="617123"/>
    <lineage>
        <taxon>Bacteria</taxon>
        <taxon>Bacillati</taxon>
        <taxon>Bacillota</taxon>
        <taxon>Clostridia</taxon>
        <taxon>Lachnospirales</taxon>
        <taxon>Lachnospiraceae</taxon>
        <taxon>Lachnoanaerobaculum</taxon>
    </lineage>
</organism>
<proteinExistence type="inferred from homology"/>
<dbReference type="InterPro" id="IPR023562">
    <property type="entry name" value="ClpP/TepA"/>
</dbReference>
<dbReference type="GO" id="GO:0006515">
    <property type="term" value="P:protein quality control for misfolded or incompletely synthesized proteins"/>
    <property type="evidence" value="ECO:0007669"/>
    <property type="project" value="TreeGrafter"/>
</dbReference>
<dbReference type="AlphaFoldDB" id="A0A385PZI0"/>
<keyword evidence="4" id="KW-1185">Reference proteome</keyword>
<dbReference type="InterPro" id="IPR029045">
    <property type="entry name" value="ClpP/crotonase-like_dom_sf"/>
</dbReference>
<evidence type="ECO:0000256" key="1">
    <source>
        <dbReference type="ARBA" id="ARBA00007039"/>
    </source>
</evidence>
<dbReference type="Pfam" id="PF00574">
    <property type="entry name" value="CLP_protease"/>
    <property type="match status" value="1"/>
</dbReference>
<dbReference type="SUPFAM" id="SSF52096">
    <property type="entry name" value="ClpP/crotonase"/>
    <property type="match status" value="1"/>
</dbReference>
<reference evidence="3 4" key="1">
    <citation type="submission" date="2018-09" db="EMBL/GenBank/DDBJ databases">
        <title>Genome sequencing of Lachnoanaerobaculum umeaense DSM 23576.</title>
        <authorList>
            <person name="Kook J.-K."/>
            <person name="Park S.-N."/>
            <person name="Lim Y.K."/>
        </authorList>
    </citation>
    <scope>NUCLEOTIDE SEQUENCE [LARGE SCALE GENOMIC DNA]</scope>
    <source>
        <strain evidence="4">DSM 23576 \ CCUG 58757</strain>
    </source>
</reference>
<name>A0A385PZI0_9FIRM</name>
<dbReference type="CDD" id="cd07017">
    <property type="entry name" value="S14_ClpP_2"/>
    <property type="match status" value="1"/>
</dbReference>
<gene>
    <name evidence="3" type="ORF">D4A81_04945</name>
</gene>
<evidence type="ECO:0000313" key="4">
    <source>
        <dbReference type="Proteomes" id="UP000265562"/>
    </source>
</evidence>
<dbReference type="PRINTS" id="PR00127">
    <property type="entry name" value="CLPPROTEASEP"/>
</dbReference>
<dbReference type="InterPro" id="IPR001907">
    <property type="entry name" value="ClpP"/>
</dbReference>
<dbReference type="GO" id="GO:0051117">
    <property type="term" value="F:ATPase binding"/>
    <property type="evidence" value="ECO:0007669"/>
    <property type="project" value="TreeGrafter"/>
</dbReference>
<dbReference type="PANTHER" id="PTHR10381:SF11">
    <property type="entry name" value="ATP-DEPENDENT CLP PROTEASE PROTEOLYTIC SUBUNIT, MITOCHONDRIAL"/>
    <property type="match status" value="1"/>
</dbReference>
<dbReference type="GO" id="GO:0004176">
    <property type="term" value="F:ATP-dependent peptidase activity"/>
    <property type="evidence" value="ECO:0007669"/>
    <property type="project" value="InterPro"/>
</dbReference>
<evidence type="ECO:0000313" key="3">
    <source>
        <dbReference type="EMBL" id="AYA99336.1"/>
    </source>
</evidence>
<dbReference type="RefSeq" id="WP_111525522.1">
    <property type="nucleotide sequence ID" value="NZ_CP032364.1"/>
</dbReference>
<dbReference type="EMBL" id="CP032364">
    <property type="protein sequence ID" value="AYA99336.1"/>
    <property type="molecule type" value="Genomic_DNA"/>
</dbReference>
<keyword evidence="3" id="KW-0378">Hydrolase</keyword>
<dbReference type="GO" id="GO:0004252">
    <property type="term" value="F:serine-type endopeptidase activity"/>
    <property type="evidence" value="ECO:0007669"/>
    <property type="project" value="InterPro"/>
</dbReference>
<protein>
    <recommendedName>
        <fullName evidence="2">ATP-dependent Clp protease proteolytic subunit</fullName>
    </recommendedName>
</protein>